<protein>
    <submittedName>
        <fullName evidence="2">Uncharacterized protein</fullName>
    </submittedName>
</protein>
<evidence type="ECO:0000313" key="2">
    <source>
        <dbReference type="EMBL" id="QLI71998.1"/>
    </source>
</evidence>
<keyword evidence="3" id="KW-1185">Reference proteome</keyword>
<feature type="region of interest" description="Disordered" evidence="1">
    <location>
        <begin position="136"/>
        <end position="155"/>
    </location>
</feature>
<proteinExistence type="predicted"/>
<organism evidence="2 3">
    <name type="scientific">Metarhizium brunneum</name>
    <dbReference type="NCBI Taxonomy" id="500148"/>
    <lineage>
        <taxon>Eukaryota</taxon>
        <taxon>Fungi</taxon>
        <taxon>Dikarya</taxon>
        <taxon>Ascomycota</taxon>
        <taxon>Pezizomycotina</taxon>
        <taxon>Sordariomycetes</taxon>
        <taxon>Hypocreomycetidae</taxon>
        <taxon>Hypocreales</taxon>
        <taxon>Clavicipitaceae</taxon>
        <taxon>Metarhizium</taxon>
    </lineage>
</organism>
<accession>A0A7D5V172</accession>
<gene>
    <name evidence="2" type="ORF">G6M90_00g080940</name>
</gene>
<reference evidence="2 3" key="1">
    <citation type="submission" date="2020-07" db="EMBL/GenBank/DDBJ databases">
        <title>Telomere length de novo assembly of all 7 chromosomes of the fungus, Metarhizium brunneum, using a novel assembly pipeline.</title>
        <authorList>
            <person name="Saud z."/>
            <person name="Kortsinoglou A."/>
            <person name="Kouvelis V.N."/>
            <person name="Butt T.M."/>
        </authorList>
    </citation>
    <scope>NUCLEOTIDE SEQUENCE [LARGE SCALE GENOMIC DNA]</scope>
    <source>
        <strain evidence="2 3">4556</strain>
    </source>
</reference>
<dbReference type="EMBL" id="CP058936">
    <property type="protein sequence ID" value="QLI71998.1"/>
    <property type="molecule type" value="Genomic_DNA"/>
</dbReference>
<dbReference type="Gene3D" id="3.90.210.10">
    <property type="entry name" value="Heat-Labile Enterotoxin, subunit A"/>
    <property type="match status" value="1"/>
</dbReference>
<dbReference type="KEGG" id="mbrn:26247763"/>
<dbReference type="Proteomes" id="UP000510686">
    <property type="component" value="Chromosome 5"/>
</dbReference>
<evidence type="ECO:0000313" key="3">
    <source>
        <dbReference type="Proteomes" id="UP000510686"/>
    </source>
</evidence>
<name>A0A7D5V172_9HYPO</name>
<evidence type="ECO:0000256" key="1">
    <source>
        <dbReference type="SAM" id="MobiDB-lite"/>
    </source>
</evidence>
<dbReference type="RefSeq" id="XP_014539444.1">
    <property type="nucleotide sequence ID" value="XM_014683958.1"/>
</dbReference>
<dbReference type="GeneID" id="26247763"/>
<sequence>MASVVTGAGLFASFRKLATTDYFVLLALCMSIATLGIETIKDSQGESAHYMTLSEWAAAQRIAADQIMSWWDVTGRKENDMAKIIESETPFTPNPQHNGAKYTSIGFRFLENIDDQHVAAHTNLLKAQGEWLAECKGSSGRNGTRPYRLSPTPVASSIQEPYAEAYR</sequence>
<dbReference type="AlphaFoldDB" id="A0A7D5V172"/>